<organism evidence="2 3">
    <name type="scientific">Stenotrophomonas maltophilia</name>
    <name type="common">Pseudomonas maltophilia</name>
    <name type="synonym">Xanthomonas maltophilia</name>
    <dbReference type="NCBI Taxonomy" id="40324"/>
    <lineage>
        <taxon>Bacteria</taxon>
        <taxon>Pseudomonadati</taxon>
        <taxon>Pseudomonadota</taxon>
        <taxon>Gammaproteobacteria</taxon>
        <taxon>Lysobacterales</taxon>
        <taxon>Lysobacteraceae</taxon>
        <taxon>Stenotrophomonas</taxon>
        <taxon>Stenotrophomonas maltophilia group</taxon>
    </lineage>
</organism>
<gene>
    <name evidence="2" type="ORF">ROV92_18380</name>
</gene>
<evidence type="ECO:0000313" key="3">
    <source>
        <dbReference type="Proteomes" id="UP001251948"/>
    </source>
</evidence>
<keyword evidence="1" id="KW-0732">Signal</keyword>
<feature type="chain" id="PRO_5042550834" description="DUF2066 domain-containing protein" evidence="1">
    <location>
        <begin position="29"/>
        <end position="294"/>
    </location>
</feature>
<proteinExistence type="predicted"/>
<dbReference type="EMBL" id="JAVSKO010000008">
    <property type="protein sequence ID" value="MDT3469956.1"/>
    <property type="molecule type" value="Genomic_DNA"/>
</dbReference>
<dbReference type="AlphaFoldDB" id="A0AAJ2JE78"/>
<accession>A0AAJ2JE78</accession>
<name>A0AAJ2JE78_STEMA</name>
<protein>
    <recommendedName>
        <fullName evidence="4">DUF2066 domain-containing protein</fullName>
    </recommendedName>
</protein>
<evidence type="ECO:0008006" key="4">
    <source>
        <dbReference type="Google" id="ProtNLM"/>
    </source>
</evidence>
<dbReference type="Proteomes" id="UP001251948">
    <property type="component" value="Unassembled WGS sequence"/>
</dbReference>
<feature type="signal peptide" evidence="1">
    <location>
        <begin position="1"/>
        <end position="28"/>
    </location>
</feature>
<sequence length="294" mass="31847">MRRSLFPRALQLLALLGLSALISPVAHAAGVLVCDNCADPRALALTSGTGLTIVADFSQRRLHGYEVEYDRELHRYRAVQTQVPDPIIASFNRIMGMLDRRGIRAGQRGAQFEIHPDDPAAANGITFPEEFKSHNAHDIAQMATARFRLEAQIGEAFAGATTHSTAWNSMATFLSSIGLSFVSKALGIDGAIYVITWRDGSQTTLLIRPDSVREARYVQGGSRDAQGNRIADGAASDPDTAQGFAGVYQFEDGEAMQRWIDTARLYGVTVVEGSGIAGQLDCRWDGRTLTCEGS</sequence>
<dbReference type="RefSeq" id="WP_312563904.1">
    <property type="nucleotide sequence ID" value="NZ_JAVSKO010000008.1"/>
</dbReference>
<comment type="caution">
    <text evidence="2">The sequence shown here is derived from an EMBL/GenBank/DDBJ whole genome shotgun (WGS) entry which is preliminary data.</text>
</comment>
<reference evidence="2" key="1">
    <citation type="submission" date="2023-07" db="EMBL/GenBank/DDBJ databases">
        <title>Comparative genomics of clinical Stenotrophomonas maltophilia isolates reveals regions of diversity which correlate with colonization and persistence in vivo.</title>
        <authorList>
            <person name="Mcdaniel M.S."/>
            <person name="Swords W.E."/>
            <person name="Sumpter N.A."/>
            <person name="Lindgren N.R."/>
            <person name="Billiot C.E."/>
        </authorList>
    </citation>
    <scope>NUCLEOTIDE SEQUENCE</scope>
    <source>
        <strain evidence="2">Ism4</strain>
    </source>
</reference>
<evidence type="ECO:0000313" key="2">
    <source>
        <dbReference type="EMBL" id="MDT3469956.1"/>
    </source>
</evidence>
<evidence type="ECO:0000256" key="1">
    <source>
        <dbReference type="SAM" id="SignalP"/>
    </source>
</evidence>